<organism evidence="2 3">
    <name type="scientific">Skermanella cutis</name>
    <dbReference type="NCBI Taxonomy" id="2775420"/>
    <lineage>
        <taxon>Bacteria</taxon>
        <taxon>Pseudomonadati</taxon>
        <taxon>Pseudomonadota</taxon>
        <taxon>Alphaproteobacteria</taxon>
        <taxon>Rhodospirillales</taxon>
        <taxon>Azospirillaceae</taxon>
        <taxon>Skermanella</taxon>
    </lineage>
</organism>
<dbReference type="Gene3D" id="3.40.50.10610">
    <property type="entry name" value="ABC-type transport auxiliary lipoprotein component"/>
    <property type="match status" value="1"/>
</dbReference>
<dbReference type="RefSeq" id="WP_201073735.1">
    <property type="nucleotide sequence ID" value="NZ_CP067420.1"/>
</dbReference>
<dbReference type="InterPro" id="IPR005586">
    <property type="entry name" value="ABC_trans_aux"/>
</dbReference>
<gene>
    <name evidence="2" type="ORF">IGS68_21675</name>
</gene>
<sequence>MRRFRLGLLALLIPLVAGCAGTLPPPDLHVLSSLPREAATGPGSPAAARGPAVGVEQANIPEYLDRPEIVTRSGANTIQVSQGDRWGQRLQGDVTRVVADNLRGLLPSDNVFVLPLRRREQLAYTVTLDVTSFERDASGDAVLNAYWSVLDAQTEVERAGARARYVEPVEGEGIEATVAAMNRALNALSRDIAAGIRRASARR</sequence>
<feature type="domain" description="ABC-type transport auxiliary lipoprotein component" evidence="1">
    <location>
        <begin position="37"/>
        <end position="193"/>
    </location>
</feature>
<proteinExistence type="predicted"/>
<dbReference type="Pfam" id="PF03886">
    <property type="entry name" value="ABC_trans_aux"/>
    <property type="match status" value="1"/>
</dbReference>
<dbReference type="EMBL" id="CP067420">
    <property type="protein sequence ID" value="QQP88607.1"/>
    <property type="molecule type" value="Genomic_DNA"/>
</dbReference>
<keyword evidence="3" id="KW-1185">Reference proteome</keyword>
<accession>A0ABX7B800</accession>
<evidence type="ECO:0000313" key="3">
    <source>
        <dbReference type="Proteomes" id="UP000595197"/>
    </source>
</evidence>
<evidence type="ECO:0000313" key="2">
    <source>
        <dbReference type="EMBL" id="QQP88607.1"/>
    </source>
</evidence>
<name>A0ABX7B800_9PROT</name>
<evidence type="ECO:0000259" key="1">
    <source>
        <dbReference type="Pfam" id="PF03886"/>
    </source>
</evidence>
<protein>
    <submittedName>
        <fullName evidence="2">Membrane integrity-associated transporter subunit PqiC</fullName>
    </submittedName>
</protein>
<dbReference type="PROSITE" id="PS51257">
    <property type="entry name" value="PROKAR_LIPOPROTEIN"/>
    <property type="match status" value="1"/>
</dbReference>
<dbReference type="Proteomes" id="UP000595197">
    <property type="component" value="Chromosome"/>
</dbReference>
<reference evidence="2" key="1">
    <citation type="submission" date="2021-02" db="EMBL/GenBank/DDBJ databases">
        <title>Skermanella TT6 skin isolate.</title>
        <authorList>
            <person name="Lee K."/>
            <person name="Ganzorig M."/>
        </authorList>
    </citation>
    <scope>NUCLEOTIDE SEQUENCE</scope>
    <source>
        <strain evidence="2">TT6</strain>
    </source>
</reference>
<dbReference type="SUPFAM" id="SSF159594">
    <property type="entry name" value="XCC0632-like"/>
    <property type="match status" value="1"/>
</dbReference>